<sequence>MPGPEIDLKQELFDAGTRLLKPPNSVDDLLALLNRVEHCLSFVEQQPPVGMQDALCPAFKALITKELIQHPDADVRAGVAAGLTEISRITAPDIPYNDEMMKDVFRITISAFEGLADNSSKSFGKRVSILETVSRVRSCAVLLDLECDGLLVEMFQNFYKCIRDFHAANVFTSMEGIMTLVIDECEEISNDLLFALLSVLKKENNASDKDASPIARKLGENVVKKCAARLKSRIVEAVKSLKINLLDYDFVVTLACQITPDHNPIGVPLMNGSESAAKTTEVVAQEVVPPSLPICVPSSGNAEAVEDAAHTLLTASDKPCLNAAQTLLSALDKPDLNVVIHPTENSQDVIEAGRDDTRPDTASKPESVPISESEPMSDKIAKRRGRKPKSVDIMQSDSGKLLWPDGNKAPSSSLMLKANIVAAAHEAPADESSAESDVLEKKSDSADQLLSPIVIENNAVTVESPSLSGSHGKSSPNRIRRSKKPKSTQEATSAHPTTEKKASGGSDDTEMRLVSSEKDAPDGVAHNASKSITFVNIKKEQGLEGDFEDNPVRQSDAQLGVADGTPRTKKRGRPRKDASMSAETRASSEGTSRKRPRRRFMPPEDGKEYGEELVGSRIKVWWPQDKVYYDGIVESFDPIRRKHKVLYTDNEREVLNLHREKWKLVKSGEGSEKGGVTGPFNAGDPSDTQEAKKLRADSSSVGLLGNSDSPPKKRRGRPPKNAVILPNFESAVKVGKPGNETKADEFKTVSIADAGNPIKPTDSVAELSALPNLNAVIETSEHDVLENCGSQVKQDSAAGAVVMNMVAPEAEIGLDMDEFSLERVVLIDDTQTDASEIPMPETGNLTEGGKSGPAAGPKSESSGTEIERRKWKAITSTDSMLPAVPGSADTFTKRRRGRPAKLLLGASEWECKDLSQRLGEPKVTSQNNSKSVVREVTFGSPTGLRFKFKTRVLEGIPPRKNDAGLPPELLNKDGSVKKPRGRPCKPKLEAPKPEGADNLREAVHPKADDSATIAKSEAEAIRNGEASLAVAPEVADPRSATKLLDFKDLNIKPDSR</sequence>
<dbReference type="PANTHER" id="PTHR12663:SF0">
    <property type="entry name" value="PRECOCIOUS DISSOCIATION OF SISTERS 5, ISOFORM A"/>
    <property type="match status" value="1"/>
</dbReference>
<feature type="compositionally biased region" description="Basic and acidic residues" evidence="5">
    <location>
        <begin position="509"/>
        <end position="521"/>
    </location>
</feature>
<feature type="compositionally biased region" description="Basic and acidic residues" evidence="5">
    <location>
        <begin position="351"/>
        <end position="363"/>
    </location>
</feature>
<protein>
    <submittedName>
        <fullName evidence="6">Uncharacterized protein</fullName>
    </submittedName>
</protein>
<feature type="compositionally biased region" description="Basic and acidic residues" evidence="5">
    <location>
        <begin position="601"/>
        <end position="610"/>
    </location>
</feature>
<feature type="compositionally biased region" description="Polar residues" evidence="5">
    <location>
        <begin position="581"/>
        <end position="590"/>
    </location>
</feature>
<keyword evidence="4" id="KW-0539">Nucleus</keyword>
<dbReference type="GO" id="GO:0003677">
    <property type="term" value="F:DNA binding"/>
    <property type="evidence" value="ECO:0007669"/>
    <property type="project" value="InterPro"/>
</dbReference>
<feature type="region of interest" description="Disordered" evidence="5">
    <location>
        <begin position="343"/>
        <end position="407"/>
    </location>
</feature>
<evidence type="ECO:0000313" key="7">
    <source>
        <dbReference type="Proteomes" id="UP000594263"/>
    </source>
</evidence>
<feature type="region of interest" description="Disordered" evidence="5">
    <location>
        <begin position="955"/>
        <end position="1013"/>
    </location>
</feature>
<dbReference type="Gramene" id="Kaladp0032s0277.1.v1.1">
    <property type="protein sequence ID" value="Kaladp0032s0277.1.v1.1"/>
    <property type="gene ID" value="Kaladp0032s0277.v1.1"/>
</dbReference>
<feature type="compositionally biased region" description="Basic and acidic residues" evidence="5">
    <location>
        <begin position="986"/>
        <end position="1009"/>
    </location>
</feature>
<comment type="subcellular location">
    <subcellularLocation>
        <location evidence="1">Nucleus</location>
    </subcellularLocation>
</comment>
<dbReference type="EnsemblPlants" id="Kaladp0032s0277.1.v1.1">
    <property type="protein sequence ID" value="Kaladp0032s0277.1.v1.1"/>
    <property type="gene ID" value="Kaladp0032s0277.v1.1"/>
</dbReference>
<evidence type="ECO:0000256" key="4">
    <source>
        <dbReference type="ARBA" id="ARBA00023242"/>
    </source>
</evidence>
<dbReference type="InterPro" id="IPR039776">
    <property type="entry name" value="Pds5"/>
</dbReference>
<dbReference type="PANTHER" id="PTHR12663">
    <property type="entry name" value="ANDROGEN INDUCED INHIBITOR OF PROLIFERATION AS3 / PDS5-RELATED"/>
    <property type="match status" value="1"/>
</dbReference>
<dbReference type="GO" id="GO:0006281">
    <property type="term" value="P:DNA repair"/>
    <property type="evidence" value="ECO:0007669"/>
    <property type="project" value="UniProtKB-KW"/>
</dbReference>
<keyword evidence="2" id="KW-0227">DNA damage</keyword>
<keyword evidence="7" id="KW-1185">Reference proteome</keyword>
<dbReference type="SMART" id="SM00384">
    <property type="entry name" value="AT_hook"/>
    <property type="match status" value="5"/>
</dbReference>
<dbReference type="GO" id="GO:0005634">
    <property type="term" value="C:nucleus"/>
    <property type="evidence" value="ECO:0007669"/>
    <property type="project" value="UniProtKB-SubCell"/>
</dbReference>
<evidence type="ECO:0000256" key="5">
    <source>
        <dbReference type="SAM" id="MobiDB-lite"/>
    </source>
</evidence>
<evidence type="ECO:0000256" key="2">
    <source>
        <dbReference type="ARBA" id="ARBA00022763"/>
    </source>
</evidence>
<feature type="compositionally biased region" description="Polar residues" evidence="5">
    <location>
        <begin position="697"/>
        <end position="709"/>
    </location>
</feature>
<accession>A0A7N0TD13</accession>
<dbReference type="CDD" id="cd20404">
    <property type="entry name" value="Tudor_Agenet_AtEML-like"/>
    <property type="match status" value="1"/>
</dbReference>
<feature type="region of interest" description="Disordered" evidence="5">
    <location>
        <begin position="834"/>
        <end position="867"/>
    </location>
</feature>
<dbReference type="Proteomes" id="UP000594263">
    <property type="component" value="Unplaced"/>
</dbReference>
<evidence type="ECO:0000256" key="1">
    <source>
        <dbReference type="ARBA" id="ARBA00004123"/>
    </source>
</evidence>
<dbReference type="InterPro" id="IPR017956">
    <property type="entry name" value="AT_hook_DNA-bd_motif"/>
</dbReference>
<name>A0A7N0TD13_KALFE</name>
<dbReference type="Gene3D" id="2.30.30.140">
    <property type="match status" value="1"/>
</dbReference>
<feature type="compositionally biased region" description="Low complexity" evidence="5">
    <location>
        <begin position="464"/>
        <end position="476"/>
    </location>
</feature>
<dbReference type="GO" id="GO:0000785">
    <property type="term" value="C:chromatin"/>
    <property type="evidence" value="ECO:0007669"/>
    <property type="project" value="TreeGrafter"/>
</dbReference>
<organism evidence="6 7">
    <name type="scientific">Kalanchoe fedtschenkoi</name>
    <name type="common">Lavender scallops</name>
    <name type="synonym">South American air plant</name>
    <dbReference type="NCBI Taxonomy" id="63787"/>
    <lineage>
        <taxon>Eukaryota</taxon>
        <taxon>Viridiplantae</taxon>
        <taxon>Streptophyta</taxon>
        <taxon>Embryophyta</taxon>
        <taxon>Tracheophyta</taxon>
        <taxon>Spermatophyta</taxon>
        <taxon>Magnoliopsida</taxon>
        <taxon>eudicotyledons</taxon>
        <taxon>Gunneridae</taxon>
        <taxon>Pentapetalae</taxon>
        <taxon>Saxifragales</taxon>
        <taxon>Crassulaceae</taxon>
        <taxon>Kalanchoe</taxon>
    </lineage>
</organism>
<dbReference type="Pfam" id="PF20168">
    <property type="entry name" value="PDS5"/>
    <property type="match status" value="1"/>
</dbReference>
<proteinExistence type="predicted"/>
<evidence type="ECO:0000256" key="3">
    <source>
        <dbReference type="ARBA" id="ARBA00023204"/>
    </source>
</evidence>
<dbReference type="AlphaFoldDB" id="A0A7N0TD13"/>
<feature type="region of interest" description="Disordered" evidence="5">
    <location>
        <begin position="462"/>
        <end position="528"/>
    </location>
</feature>
<reference evidence="6" key="1">
    <citation type="submission" date="2021-01" db="UniProtKB">
        <authorList>
            <consortium name="EnsemblPlants"/>
        </authorList>
    </citation>
    <scope>IDENTIFICATION</scope>
</reference>
<keyword evidence="3" id="KW-0234">DNA repair</keyword>
<evidence type="ECO:0000313" key="6">
    <source>
        <dbReference type="EnsemblPlants" id="Kaladp0032s0277.1.v1.1"/>
    </source>
</evidence>
<dbReference type="SUPFAM" id="SSF63748">
    <property type="entry name" value="Tudor/PWWP/MBT"/>
    <property type="match status" value="1"/>
</dbReference>
<dbReference type="GO" id="GO:0007064">
    <property type="term" value="P:mitotic sister chromatid cohesion"/>
    <property type="evidence" value="ECO:0007669"/>
    <property type="project" value="InterPro"/>
</dbReference>
<feature type="region of interest" description="Disordered" evidence="5">
    <location>
        <begin position="666"/>
        <end position="722"/>
    </location>
</feature>
<feature type="region of interest" description="Disordered" evidence="5">
    <location>
        <begin position="545"/>
        <end position="610"/>
    </location>
</feature>